<dbReference type="GO" id="GO:0030170">
    <property type="term" value="F:pyridoxal phosphate binding"/>
    <property type="evidence" value="ECO:0007669"/>
    <property type="project" value="InterPro"/>
</dbReference>
<reference evidence="6 7" key="1">
    <citation type="submission" date="2019-03" db="EMBL/GenBank/DDBJ databases">
        <title>Genomic Encyclopedia of Type Strains, Phase IV (KMG-IV): sequencing the most valuable type-strain genomes for metagenomic binning, comparative biology and taxonomic classification.</title>
        <authorList>
            <person name="Goeker M."/>
        </authorList>
    </citation>
    <scope>NUCLEOTIDE SEQUENCE [LARGE SCALE GENOMIC DNA]</scope>
    <source>
        <strain evidence="6 7">DSM 24984</strain>
    </source>
</reference>
<proteinExistence type="inferred from homology"/>
<dbReference type="InterPro" id="IPR015422">
    <property type="entry name" value="PyrdxlP-dep_Trfase_small"/>
</dbReference>
<dbReference type="RefSeq" id="WP_132871020.1">
    <property type="nucleotide sequence ID" value="NZ_JAJUHT010000003.1"/>
</dbReference>
<sequence>MSLFMENLISNRLGGKMFGKDTTIYKFEKIKRAKRAAIQENPGVELIDMGVGEPDAMAHDEVVKVLQLEATKKENRFYSDNGIDEFKQSAASYMQKRFGVTLDPATQVNHCIGSKPALALLPIALINPGDVALMTVPGYPVSGTTTKYLGGEVYNLPLLHENNFLPVLDSIPADILKRAKFLYINYPNNPTGAVATKEFYEKVVKFAKENDIAVISDAAYIELSYGDEPLSFLSVEGAMEVGIEIHSLSKSYNMTGWRLGFVCGNEHLVKAFATVKDNNDSGQFIPIQKAGCYCLDNPKLIEHTKAKYARRLNMLAKVLRTHGFTVNEPKGTFYLYFGIPKATVSGRKFENAEQFCDFLIREKLISSVPWDDAGNFLRFSVTFDAPTVEAEERIAKIIDERLSTEKYIF</sequence>
<evidence type="ECO:0000259" key="5">
    <source>
        <dbReference type="Pfam" id="PF00155"/>
    </source>
</evidence>
<dbReference type="PROSITE" id="PS00105">
    <property type="entry name" value="AA_TRANSFER_CLASS_1"/>
    <property type="match status" value="1"/>
</dbReference>
<dbReference type="InterPro" id="IPR004839">
    <property type="entry name" value="Aminotransferase_I/II_large"/>
</dbReference>
<keyword evidence="7" id="KW-1185">Reference proteome</keyword>
<evidence type="ECO:0000313" key="6">
    <source>
        <dbReference type="EMBL" id="TCK61599.1"/>
    </source>
</evidence>
<dbReference type="OrthoDB" id="9813612at2"/>
<comment type="similarity">
    <text evidence="4">Belongs to the class-I pyridoxal-phosphate-dependent aminotransferase family.</text>
</comment>
<organism evidence="6 7">
    <name type="scientific">Seleniivibrio woodruffii</name>
    <dbReference type="NCBI Taxonomy" id="1078050"/>
    <lineage>
        <taxon>Bacteria</taxon>
        <taxon>Pseudomonadati</taxon>
        <taxon>Deferribacterota</taxon>
        <taxon>Deferribacteres</taxon>
        <taxon>Deferribacterales</taxon>
        <taxon>Geovibrionaceae</taxon>
        <taxon>Seleniivibrio</taxon>
    </lineage>
</organism>
<dbReference type="SUPFAM" id="SSF53383">
    <property type="entry name" value="PLP-dependent transferases"/>
    <property type="match status" value="1"/>
</dbReference>
<dbReference type="EC" id="2.6.1.-" evidence="4"/>
<feature type="domain" description="Aminotransferase class I/classII large" evidence="5">
    <location>
        <begin position="45"/>
        <end position="385"/>
    </location>
</feature>
<evidence type="ECO:0000313" key="7">
    <source>
        <dbReference type="Proteomes" id="UP000294614"/>
    </source>
</evidence>
<protein>
    <recommendedName>
        <fullName evidence="4">Aminotransferase</fullName>
        <ecNumber evidence="4">2.6.1.-</ecNumber>
    </recommendedName>
</protein>
<dbReference type="Gene3D" id="3.40.640.10">
    <property type="entry name" value="Type I PLP-dependent aspartate aminotransferase-like (Major domain)"/>
    <property type="match status" value="1"/>
</dbReference>
<dbReference type="Proteomes" id="UP000294614">
    <property type="component" value="Unassembled WGS sequence"/>
</dbReference>
<evidence type="ECO:0000256" key="1">
    <source>
        <dbReference type="ARBA" id="ARBA00001933"/>
    </source>
</evidence>
<keyword evidence="3 4" id="KW-0808">Transferase</keyword>
<evidence type="ECO:0000256" key="2">
    <source>
        <dbReference type="ARBA" id="ARBA00022576"/>
    </source>
</evidence>
<dbReference type="PANTHER" id="PTHR42832">
    <property type="entry name" value="AMINO ACID AMINOTRANSFERASE"/>
    <property type="match status" value="1"/>
</dbReference>
<dbReference type="GO" id="GO:0008483">
    <property type="term" value="F:transaminase activity"/>
    <property type="evidence" value="ECO:0007669"/>
    <property type="project" value="UniProtKB-KW"/>
</dbReference>
<dbReference type="AlphaFoldDB" id="A0A4R1KEA7"/>
<comment type="cofactor">
    <cofactor evidence="1 4">
        <name>pyridoxal 5'-phosphate</name>
        <dbReference type="ChEBI" id="CHEBI:597326"/>
    </cofactor>
</comment>
<dbReference type="InterPro" id="IPR050881">
    <property type="entry name" value="LL-DAP_aminotransferase"/>
</dbReference>
<dbReference type="PANTHER" id="PTHR42832:SF3">
    <property type="entry name" value="L-GLUTAMINE--4-(METHYLSULFANYL)-2-OXOBUTANOATE AMINOTRANSFERASE"/>
    <property type="match status" value="1"/>
</dbReference>
<dbReference type="InterPro" id="IPR004838">
    <property type="entry name" value="NHTrfase_class1_PyrdxlP-BS"/>
</dbReference>
<dbReference type="InterPro" id="IPR015424">
    <property type="entry name" value="PyrdxlP-dep_Trfase"/>
</dbReference>
<comment type="caution">
    <text evidence="6">The sequence shown here is derived from an EMBL/GenBank/DDBJ whole genome shotgun (WGS) entry which is preliminary data.</text>
</comment>
<name>A0A4R1KEA7_9BACT</name>
<accession>A0A4R1KEA7</accession>
<dbReference type="EMBL" id="SMGG01000003">
    <property type="protein sequence ID" value="TCK61599.1"/>
    <property type="molecule type" value="Genomic_DNA"/>
</dbReference>
<dbReference type="Gene3D" id="3.90.1150.10">
    <property type="entry name" value="Aspartate Aminotransferase, domain 1"/>
    <property type="match status" value="1"/>
</dbReference>
<dbReference type="NCBIfam" id="NF004937">
    <property type="entry name" value="PRK06290.1"/>
    <property type="match status" value="1"/>
</dbReference>
<dbReference type="Pfam" id="PF00155">
    <property type="entry name" value="Aminotran_1_2"/>
    <property type="match status" value="1"/>
</dbReference>
<evidence type="ECO:0000256" key="4">
    <source>
        <dbReference type="RuleBase" id="RU000481"/>
    </source>
</evidence>
<dbReference type="CDD" id="cd00609">
    <property type="entry name" value="AAT_like"/>
    <property type="match status" value="1"/>
</dbReference>
<keyword evidence="2 4" id="KW-0032">Aminotransferase</keyword>
<gene>
    <name evidence="6" type="ORF">C8D98_0101</name>
</gene>
<dbReference type="InterPro" id="IPR015421">
    <property type="entry name" value="PyrdxlP-dep_Trfase_major"/>
</dbReference>
<evidence type="ECO:0000256" key="3">
    <source>
        <dbReference type="ARBA" id="ARBA00022679"/>
    </source>
</evidence>